<comment type="function">
    <text evidence="10">Catalyzes the phosphorylation of the position 2 hydroxy group of 4-diphosphocytidyl-2C-methyl-D-erythritol.</text>
</comment>
<dbReference type="OrthoDB" id="9809438at2"/>
<evidence type="ECO:0000256" key="3">
    <source>
        <dbReference type="ARBA" id="ARBA00017473"/>
    </source>
</evidence>
<gene>
    <name evidence="10" type="primary">ispE</name>
    <name evidence="13" type="ORF">DU478_11655</name>
</gene>
<dbReference type="EMBL" id="QPMK01000007">
    <property type="protein sequence ID" value="RDD66148.1"/>
    <property type="molecule type" value="Genomic_DNA"/>
</dbReference>
<dbReference type="UniPathway" id="UPA00056">
    <property type="reaction ID" value="UER00094"/>
</dbReference>
<dbReference type="Gene3D" id="3.30.230.10">
    <property type="match status" value="1"/>
</dbReference>
<dbReference type="Pfam" id="PF08544">
    <property type="entry name" value="GHMP_kinases_C"/>
    <property type="match status" value="1"/>
</dbReference>
<keyword evidence="6 10" id="KW-0418">Kinase</keyword>
<evidence type="ECO:0000256" key="6">
    <source>
        <dbReference type="ARBA" id="ARBA00022777"/>
    </source>
</evidence>
<reference evidence="13 14" key="1">
    <citation type="submission" date="2018-07" db="EMBL/GenBank/DDBJ databases">
        <title>Thalassococcus profundi sp. nov., a marine bacterium isolated from deep seawater of Okinawa Trough.</title>
        <authorList>
            <person name="Yu M."/>
        </authorList>
    </citation>
    <scope>NUCLEOTIDE SEQUENCE [LARGE SCALE GENOMIC DNA]</scope>
    <source>
        <strain evidence="13 14">WRAS1</strain>
    </source>
</reference>
<dbReference type="InterPro" id="IPR020568">
    <property type="entry name" value="Ribosomal_Su5_D2-typ_SF"/>
</dbReference>
<feature type="active site" evidence="10">
    <location>
        <position position="11"/>
    </location>
</feature>
<dbReference type="RefSeq" id="WP_114511140.1">
    <property type="nucleotide sequence ID" value="NZ_QPMK01000007.1"/>
</dbReference>
<comment type="similarity">
    <text evidence="1 10">Belongs to the GHMP kinase family. IspE subfamily.</text>
</comment>
<dbReference type="InterPro" id="IPR036554">
    <property type="entry name" value="GHMP_kinase_C_sf"/>
</dbReference>
<evidence type="ECO:0000313" key="13">
    <source>
        <dbReference type="EMBL" id="RDD66148.1"/>
    </source>
</evidence>
<keyword evidence="14" id="KW-1185">Reference proteome</keyword>
<evidence type="ECO:0000259" key="12">
    <source>
        <dbReference type="Pfam" id="PF08544"/>
    </source>
</evidence>
<evidence type="ECO:0000256" key="7">
    <source>
        <dbReference type="ARBA" id="ARBA00022840"/>
    </source>
</evidence>
<dbReference type="SUPFAM" id="SSF55060">
    <property type="entry name" value="GHMP Kinase, C-terminal domain"/>
    <property type="match status" value="1"/>
</dbReference>
<evidence type="ECO:0000259" key="11">
    <source>
        <dbReference type="Pfam" id="PF00288"/>
    </source>
</evidence>
<evidence type="ECO:0000256" key="4">
    <source>
        <dbReference type="ARBA" id="ARBA00022679"/>
    </source>
</evidence>
<dbReference type="PANTHER" id="PTHR43527:SF2">
    <property type="entry name" value="4-DIPHOSPHOCYTIDYL-2-C-METHYL-D-ERYTHRITOL KINASE, CHLOROPLASTIC"/>
    <property type="match status" value="1"/>
</dbReference>
<dbReference type="NCBIfam" id="NF011202">
    <property type="entry name" value="PRK14608.1"/>
    <property type="match status" value="1"/>
</dbReference>
<sequence length="275" mass="28505">MAATEAFAPAKLNLTLHVTGQRADGYHLLDSLVVFADVGDRLTLTPGPAMRIDLSGPFATGVPTDARNLVWRAAEAAAWCGHIALEKNLPHGAGIGGGSSDAAAVLRAIAGRGAGADVALSLGADVPVCLSGAPQRMQGVGERLSPVPDVPALDLVLVNPGAHVATPDVFRAMDRRDNPAMDVCGAWPDRGAFLRWLLDQRNDLQEPACGIAPAIRDALAALKDAELSRMSGSGATCFGIYPDEVAAKTAAQEIAARHPGWWVVATRTSASPKVS</sequence>
<evidence type="ECO:0000256" key="10">
    <source>
        <dbReference type="HAMAP-Rule" id="MF_00061"/>
    </source>
</evidence>
<dbReference type="Gene3D" id="3.30.70.890">
    <property type="entry name" value="GHMP kinase, C-terminal domain"/>
    <property type="match status" value="1"/>
</dbReference>
<dbReference type="Proteomes" id="UP000253977">
    <property type="component" value="Unassembled WGS sequence"/>
</dbReference>
<dbReference type="HAMAP" id="MF_00061">
    <property type="entry name" value="IspE"/>
    <property type="match status" value="1"/>
</dbReference>
<dbReference type="GO" id="GO:0019288">
    <property type="term" value="P:isopentenyl diphosphate biosynthetic process, methylerythritol 4-phosphate pathway"/>
    <property type="evidence" value="ECO:0007669"/>
    <property type="project" value="UniProtKB-UniRule"/>
</dbReference>
<keyword evidence="4 10" id="KW-0808">Transferase</keyword>
<evidence type="ECO:0000313" key="14">
    <source>
        <dbReference type="Proteomes" id="UP000253977"/>
    </source>
</evidence>
<evidence type="ECO:0000256" key="2">
    <source>
        <dbReference type="ARBA" id="ARBA00012052"/>
    </source>
</evidence>
<dbReference type="InterPro" id="IPR006204">
    <property type="entry name" value="GHMP_kinase_N_dom"/>
</dbReference>
<name>A0A369TLL1_9RHOB</name>
<evidence type="ECO:0000256" key="5">
    <source>
        <dbReference type="ARBA" id="ARBA00022741"/>
    </source>
</evidence>
<dbReference type="SUPFAM" id="SSF54211">
    <property type="entry name" value="Ribosomal protein S5 domain 2-like"/>
    <property type="match status" value="1"/>
</dbReference>
<dbReference type="AlphaFoldDB" id="A0A369TLL1"/>
<keyword evidence="8 10" id="KW-0414">Isoprene biosynthesis</keyword>
<dbReference type="GO" id="GO:0005524">
    <property type="term" value="F:ATP binding"/>
    <property type="evidence" value="ECO:0007669"/>
    <property type="project" value="UniProtKB-UniRule"/>
</dbReference>
<feature type="active site" evidence="10">
    <location>
        <position position="125"/>
    </location>
</feature>
<evidence type="ECO:0000256" key="1">
    <source>
        <dbReference type="ARBA" id="ARBA00009684"/>
    </source>
</evidence>
<feature type="domain" description="GHMP kinase N-terminal" evidence="11">
    <location>
        <begin position="68"/>
        <end position="110"/>
    </location>
</feature>
<dbReference type="InterPro" id="IPR014721">
    <property type="entry name" value="Ribsml_uS5_D2-typ_fold_subgr"/>
</dbReference>
<proteinExistence type="inferred from homology"/>
<feature type="binding site" evidence="10">
    <location>
        <begin position="90"/>
        <end position="100"/>
    </location>
    <ligand>
        <name>ATP</name>
        <dbReference type="ChEBI" id="CHEBI:30616"/>
    </ligand>
</feature>
<dbReference type="GO" id="GO:0050515">
    <property type="term" value="F:4-(cytidine 5'-diphospho)-2-C-methyl-D-erythritol kinase activity"/>
    <property type="evidence" value="ECO:0007669"/>
    <property type="project" value="UniProtKB-UniRule"/>
</dbReference>
<dbReference type="PIRSF" id="PIRSF010376">
    <property type="entry name" value="IspE"/>
    <property type="match status" value="1"/>
</dbReference>
<organism evidence="13 14">
    <name type="scientific">Thalassococcus profundi</name>
    <dbReference type="NCBI Taxonomy" id="2282382"/>
    <lineage>
        <taxon>Bacteria</taxon>
        <taxon>Pseudomonadati</taxon>
        <taxon>Pseudomonadota</taxon>
        <taxon>Alphaproteobacteria</taxon>
        <taxon>Rhodobacterales</taxon>
        <taxon>Roseobacteraceae</taxon>
        <taxon>Thalassococcus</taxon>
    </lineage>
</organism>
<comment type="catalytic activity">
    <reaction evidence="10">
        <text>4-CDP-2-C-methyl-D-erythritol + ATP = 4-CDP-2-C-methyl-D-erythritol 2-phosphate + ADP + H(+)</text>
        <dbReference type="Rhea" id="RHEA:18437"/>
        <dbReference type="ChEBI" id="CHEBI:15378"/>
        <dbReference type="ChEBI" id="CHEBI:30616"/>
        <dbReference type="ChEBI" id="CHEBI:57823"/>
        <dbReference type="ChEBI" id="CHEBI:57919"/>
        <dbReference type="ChEBI" id="CHEBI:456216"/>
        <dbReference type="EC" id="2.7.1.148"/>
    </reaction>
</comment>
<dbReference type="PANTHER" id="PTHR43527">
    <property type="entry name" value="4-DIPHOSPHOCYTIDYL-2-C-METHYL-D-ERYTHRITOL KINASE, CHLOROPLASTIC"/>
    <property type="match status" value="1"/>
</dbReference>
<keyword evidence="5 10" id="KW-0547">Nucleotide-binding</keyword>
<dbReference type="InterPro" id="IPR004424">
    <property type="entry name" value="IspE"/>
</dbReference>
<protein>
    <recommendedName>
        <fullName evidence="3 10">4-diphosphocytidyl-2-C-methyl-D-erythritol kinase</fullName>
        <shortName evidence="10">CMK</shortName>
        <ecNumber evidence="2 10">2.7.1.148</ecNumber>
    </recommendedName>
    <alternativeName>
        <fullName evidence="9 10">4-(cytidine-5'-diphospho)-2-C-methyl-D-erythritol kinase</fullName>
    </alternativeName>
</protein>
<dbReference type="InterPro" id="IPR013750">
    <property type="entry name" value="GHMP_kinase_C_dom"/>
</dbReference>
<comment type="pathway">
    <text evidence="10">Isoprenoid biosynthesis; isopentenyl diphosphate biosynthesis via DXP pathway; isopentenyl diphosphate from 1-deoxy-D-xylulose 5-phosphate: step 3/6.</text>
</comment>
<accession>A0A369TLL1</accession>
<comment type="caution">
    <text evidence="13">The sequence shown here is derived from an EMBL/GenBank/DDBJ whole genome shotgun (WGS) entry which is preliminary data.</text>
</comment>
<keyword evidence="7 10" id="KW-0067">ATP-binding</keyword>
<dbReference type="EC" id="2.7.1.148" evidence="2 10"/>
<evidence type="ECO:0000256" key="8">
    <source>
        <dbReference type="ARBA" id="ARBA00023229"/>
    </source>
</evidence>
<dbReference type="Pfam" id="PF00288">
    <property type="entry name" value="GHMP_kinases_N"/>
    <property type="match status" value="1"/>
</dbReference>
<feature type="domain" description="GHMP kinase C-terminal" evidence="12">
    <location>
        <begin position="204"/>
        <end position="257"/>
    </location>
</feature>
<dbReference type="GO" id="GO:0016114">
    <property type="term" value="P:terpenoid biosynthetic process"/>
    <property type="evidence" value="ECO:0007669"/>
    <property type="project" value="InterPro"/>
</dbReference>
<evidence type="ECO:0000256" key="9">
    <source>
        <dbReference type="ARBA" id="ARBA00032554"/>
    </source>
</evidence>